<dbReference type="InterPro" id="IPR003960">
    <property type="entry name" value="ATPase_AAA_CS"/>
</dbReference>
<evidence type="ECO:0000313" key="3">
    <source>
        <dbReference type="EMBL" id="MEX1663359.1"/>
    </source>
</evidence>
<comment type="caution">
    <text evidence="3">The sequence shown here is derived from an EMBL/GenBank/DDBJ whole genome shotgun (WGS) entry which is preliminary data.</text>
</comment>
<dbReference type="InterPro" id="IPR000642">
    <property type="entry name" value="Peptidase_M41"/>
</dbReference>
<dbReference type="Pfam" id="PF01434">
    <property type="entry name" value="Peptidase_M41"/>
    <property type="match status" value="1"/>
</dbReference>
<gene>
    <name evidence="3" type="ORF">AB4874_17260</name>
</gene>
<keyword evidence="1" id="KW-0547">Nucleotide-binding</keyword>
<reference evidence="3 4" key="1">
    <citation type="journal article" date="2011" name="Int. J. Syst. Evol. Microbiol.">
        <title>Zhongshania antarctica gen. nov., sp. nov. and Zhongshania guokunii sp. nov., gammaproteobacteria respectively isolated from coastal attached (fast) ice and surface seawater of the Antarctic.</title>
        <authorList>
            <person name="Li H.J."/>
            <person name="Zhang X.Y."/>
            <person name="Chen C.X."/>
            <person name="Zhang Y.J."/>
            <person name="Gao Z.M."/>
            <person name="Yu Y."/>
            <person name="Chen X.L."/>
            <person name="Chen B."/>
            <person name="Zhang Y.Z."/>
        </authorList>
    </citation>
    <scope>NUCLEOTIDE SEQUENCE [LARGE SCALE GENOMIC DNA]</scope>
    <source>
        <strain evidence="3 4">15-R06ZXC-3</strain>
    </source>
</reference>
<dbReference type="PANTHER" id="PTHR23076:SF97">
    <property type="entry name" value="ATP-DEPENDENT ZINC METALLOPROTEASE YME1L1"/>
    <property type="match status" value="1"/>
</dbReference>
<dbReference type="SUPFAM" id="SSF140990">
    <property type="entry name" value="FtsH protease domain-like"/>
    <property type="match status" value="1"/>
</dbReference>
<dbReference type="Gene3D" id="1.20.58.760">
    <property type="entry name" value="Peptidase M41"/>
    <property type="match status" value="1"/>
</dbReference>
<dbReference type="InterPro" id="IPR027417">
    <property type="entry name" value="P-loop_NTPase"/>
</dbReference>
<dbReference type="RefSeq" id="WP_368392954.1">
    <property type="nucleotide sequence ID" value="NZ_JBFRYC010000015.1"/>
</dbReference>
<dbReference type="CDD" id="cd19481">
    <property type="entry name" value="RecA-like_protease"/>
    <property type="match status" value="1"/>
</dbReference>
<accession>A0ABV3TQE9</accession>
<evidence type="ECO:0000313" key="4">
    <source>
        <dbReference type="Proteomes" id="UP001557465"/>
    </source>
</evidence>
<dbReference type="PANTHER" id="PTHR23076">
    <property type="entry name" value="METALLOPROTEASE M41 FTSH"/>
    <property type="match status" value="1"/>
</dbReference>
<dbReference type="InterPro" id="IPR003593">
    <property type="entry name" value="AAA+_ATPase"/>
</dbReference>
<comment type="similarity">
    <text evidence="1">Belongs to the AAA ATPase family.</text>
</comment>
<name>A0ABV3TQE9_9RHOB</name>
<keyword evidence="1" id="KW-0067">ATP-binding</keyword>
<dbReference type="PROSITE" id="PS00674">
    <property type="entry name" value="AAA"/>
    <property type="match status" value="1"/>
</dbReference>
<dbReference type="EMBL" id="JBFRYC010000015">
    <property type="protein sequence ID" value="MEX1663359.1"/>
    <property type="molecule type" value="Genomic_DNA"/>
</dbReference>
<dbReference type="SUPFAM" id="SSF52540">
    <property type="entry name" value="P-loop containing nucleoside triphosphate hydrolases"/>
    <property type="match status" value="1"/>
</dbReference>
<proteinExistence type="inferred from homology"/>
<evidence type="ECO:0000256" key="1">
    <source>
        <dbReference type="RuleBase" id="RU003651"/>
    </source>
</evidence>
<evidence type="ECO:0000259" key="2">
    <source>
        <dbReference type="SMART" id="SM00382"/>
    </source>
</evidence>
<protein>
    <submittedName>
        <fullName evidence="3">AAA family ATPase</fullName>
    </submittedName>
</protein>
<dbReference type="InterPro" id="IPR037219">
    <property type="entry name" value="Peptidase_M41-like"/>
</dbReference>
<keyword evidence="4" id="KW-1185">Reference proteome</keyword>
<dbReference type="Proteomes" id="UP001557465">
    <property type="component" value="Unassembled WGS sequence"/>
</dbReference>
<dbReference type="SMART" id="SM00382">
    <property type="entry name" value="AAA"/>
    <property type="match status" value="1"/>
</dbReference>
<organism evidence="3 4">
    <name type="scientific">Thioclava arctica</name>
    <dbReference type="NCBI Taxonomy" id="3238301"/>
    <lineage>
        <taxon>Bacteria</taxon>
        <taxon>Pseudomonadati</taxon>
        <taxon>Pseudomonadota</taxon>
        <taxon>Alphaproteobacteria</taxon>
        <taxon>Rhodobacterales</taxon>
        <taxon>Paracoccaceae</taxon>
        <taxon>Thioclava</taxon>
    </lineage>
</organism>
<dbReference type="InterPro" id="IPR003959">
    <property type="entry name" value="ATPase_AAA_core"/>
</dbReference>
<sequence>MLQLLCVTHSGRGEIDTHALLAALPTDEDLRRLEGPLLSPAFQEQTALGAAIRLKELVDASRVLVQDGLNRVHGLTPIRPQIDRLLAGLIAWQAGKVDWCDLLTSALISGPTGCGKTMLARAFAAQACVPLVSTSYAECQKAGHLGQMLAALDTVVSEAIAKAPCVFFIDEIDSFADRMIQHRNSEYQRQVVNAMLVHLTRLAQVPGVIVLAATNHPEHVDPALRRAGRLDLHLRMRYPDRAGISAILRDALGPSAPDFGAAADLLIGVSGATAAGVARAALGIARQHARPVATDDLIDAAQEIVPAMSPGLLKRMAVHEAGHLLAAFQLFPTPPTSASIGPSGGTMELPIQPAITETDLRAAMIVRLAGWAAELATFGDASIGAGGTEQSDLALATRIAIDAVTRHALFGSDLLWTPVAPEHHLTMPKHLRLRVTDLLNAANAAARQLVADHPQAIETIAQALIEHRELDAGQIADLRARILDSARGAQNFEAMRESSGMMATRDCAKHPKF</sequence>
<dbReference type="Pfam" id="PF00004">
    <property type="entry name" value="AAA"/>
    <property type="match status" value="1"/>
</dbReference>
<dbReference type="Gene3D" id="3.40.50.300">
    <property type="entry name" value="P-loop containing nucleotide triphosphate hydrolases"/>
    <property type="match status" value="1"/>
</dbReference>
<feature type="domain" description="AAA+ ATPase" evidence="2">
    <location>
        <begin position="102"/>
        <end position="240"/>
    </location>
</feature>